<evidence type="ECO:0000256" key="4">
    <source>
        <dbReference type="ARBA" id="ARBA00022964"/>
    </source>
</evidence>
<dbReference type="AlphaFoldDB" id="A0A507QTU7"/>
<keyword evidence="6" id="KW-0408">Iron</keyword>
<evidence type="ECO:0000256" key="5">
    <source>
        <dbReference type="ARBA" id="ARBA00023002"/>
    </source>
</evidence>
<keyword evidence="3" id="KW-0479">Metal-binding</keyword>
<dbReference type="InterPro" id="IPR003819">
    <property type="entry name" value="TauD/TfdA-like"/>
</dbReference>
<dbReference type="SUPFAM" id="SSF51197">
    <property type="entry name" value="Clavaminate synthase-like"/>
    <property type="match status" value="1"/>
</dbReference>
<protein>
    <recommendedName>
        <fullName evidence="7">TauD/TfdA-like domain-containing protein</fullName>
    </recommendedName>
</protein>
<keyword evidence="9" id="KW-1185">Reference proteome</keyword>
<evidence type="ECO:0000256" key="3">
    <source>
        <dbReference type="ARBA" id="ARBA00022723"/>
    </source>
</evidence>
<accession>A0A507QTU7</accession>
<dbReference type="GO" id="GO:0046872">
    <property type="term" value="F:metal ion binding"/>
    <property type="evidence" value="ECO:0007669"/>
    <property type="project" value="UniProtKB-KW"/>
</dbReference>
<dbReference type="Gene3D" id="3.60.130.10">
    <property type="entry name" value="Clavaminate synthase-like"/>
    <property type="match status" value="1"/>
</dbReference>
<evidence type="ECO:0000259" key="7">
    <source>
        <dbReference type="Pfam" id="PF02668"/>
    </source>
</evidence>
<dbReference type="EMBL" id="VIFY01000061">
    <property type="protein sequence ID" value="TQB72591.1"/>
    <property type="molecule type" value="Genomic_DNA"/>
</dbReference>
<dbReference type="InterPro" id="IPR042098">
    <property type="entry name" value="TauD-like_sf"/>
</dbReference>
<feature type="domain" description="TauD/TfdA-like" evidence="7">
    <location>
        <begin position="48"/>
        <end position="394"/>
    </location>
</feature>
<evidence type="ECO:0000313" key="8">
    <source>
        <dbReference type="EMBL" id="TQB72591.1"/>
    </source>
</evidence>
<reference evidence="8 9" key="1">
    <citation type="submission" date="2019-06" db="EMBL/GenBank/DDBJ databases">
        <title>Wine fermentation using esterase from Monascus purpureus.</title>
        <authorList>
            <person name="Geng C."/>
            <person name="Zhang Y."/>
        </authorList>
    </citation>
    <scope>NUCLEOTIDE SEQUENCE [LARGE SCALE GENOMIC DNA]</scope>
    <source>
        <strain evidence="8">HQ1</strain>
    </source>
</reference>
<dbReference type="Proteomes" id="UP000319663">
    <property type="component" value="Unassembled WGS sequence"/>
</dbReference>
<dbReference type="PANTHER" id="PTHR43779">
    <property type="entry name" value="DIOXYGENASE RV0097-RELATED"/>
    <property type="match status" value="1"/>
</dbReference>
<comment type="cofactor">
    <cofactor evidence="1">
        <name>Fe(2+)</name>
        <dbReference type="ChEBI" id="CHEBI:29033"/>
    </cofactor>
</comment>
<gene>
    <name evidence="8" type="ORF">MPDQ_006724</name>
</gene>
<organism evidence="8 9">
    <name type="scientific">Monascus purpureus</name>
    <name type="common">Red mold</name>
    <name type="synonym">Monascus anka</name>
    <dbReference type="NCBI Taxonomy" id="5098"/>
    <lineage>
        <taxon>Eukaryota</taxon>
        <taxon>Fungi</taxon>
        <taxon>Dikarya</taxon>
        <taxon>Ascomycota</taxon>
        <taxon>Pezizomycotina</taxon>
        <taxon>Eurotiomycetes</taxon>
        <taxon>Eurotiomycetidae</taxon>
        <taxon>Eurotiales</taxon>
        <taxon>Aspergillaceae</taxon>
        <taxon>Monascus</taxon>
    </lineage>
</organism>
<evidence type="ECO:0000256" key="1">
    <source>
        <dbReference type="ARBA" id="ARBA00001954"/>
    </source>
</evidence>
<keyword evidence="4" id="KW-0223">Dioxygenase</keyword>
<comment type="caution">
    <text evidence="8">The sequence shown here is derived from an EMBL/GenBank/DDBJ whole genome shotgun (WGS) entry which is preliminary data.</text>
</comment>
<evidence type="ECO:0000256" key="2">
    <source>
        <dbReference type="ARBA" id="ARBA00005896"/>
    </source>
</evidence>
<dbReference type="GO" id="GO:0051213">
    <property type="term" value="F:dioxygenase activity"/>
    <property type="evidence" value="ECO:0007669"/>
    <property type="project" value="UniProtKB-KW"/>
</dbReference>
<dbReference type="STRING" id="5098.A0A507QTU7"/>
<evidence type="ECO:0000256" key="6">
    <source>
        <dbReference type="ARBA" id="ARBA00023004"/>
    </source>
</evidence>
<sequence length="410" mass="46743">MLHGIKTTDASPALLSRQETLIDQRKNLHQQTQLLSKMPAVQSTAVVRPLTHKSPRDFGAVITGLDLENLSEADFALLYDTLYRYSVVVVKSKKDLSAEAQYQVTRRFDPESQTYGHGTTLDAKRSILHPDLKTVPRQPQVQIIGHGFIPSYEGLVNFQLRHPHHKTFHRDRIPEEDDRKYTRFYRWHIDAALYDLNPPRVTTLLAVSVPKGRRQIVRYDDGTGDELEVPLGTTAFVSGYEMYNRLSPEDREFVRTSRIEYAPHPYIWMSGGRSLPTGLGLYSEDRELPESELPPIESEKIKILPMLWKNPVTGQFALQIHPSAIRRIHRADGSTIDDLKTVRDIVYRLQRPAISPAYVYPHDWEEGDFVLFNNQGVLHTVVGAFADNEVRLFRQCNLSASTPPVGPDVD</sequence>
<name>A0A507QTU7_MONPU</name>
<dbReference type="PANTHER" id="PTHR43779:SF2">
    <property type="entry name" value="ALPHA-KETOGLUTARATE-DEPENDENT XANTHINE DIOXYGENASE XAN1"/>
    <property type="match status" value="1"/>
</dbReference>
<proteinExistence type="inferred from homology"/>
<keyword evidence="5" id="KW-0560">Oxidoreductase</keyword>
<evidence type="ECO:0000313" key="9">
    <source>
        <dbReference type="Proteomes" id="UP000319663"/>
    </source>
</evidence>
<dbReference type="InterPro" id="IPR051178">
    <property type="entry name" value="TfdA_dioxygenase"/>
</dbReference>
<comment type="similarity">
    <text evidence="2">Belongs to the TfdA dioxygenase family.</text>
</comment>
<dbReference type="Pfam" id="PF02668">
    <property type="entry name" value="TauD"/>
    <property type="match status" value="1"/>
</dbReference>